<organism evidence="8 9">
    <name type="scientific">Saccharopolyspora taberi</name>
    <dbReference type="NCBI Taxonomy" id="60895"/>
    <lineage>
        <taxon>Bacteria</taxon>
        <taxon>Bacillati</taxon>
        <taxon>Actinomycetota</taxon>
        <taxon>Actinomycetes</taxon>
        <taxon>Pseudonocardiales</taxon>
        <taxon>Pseudonocardiaceae</taxon>
        <taxon>Saccharopolyspora</taxon>
    </lineage>
</organism>
<feature type="transmembrane region" description="Helical" evidence="6">
    <location>
        <begin position="80"/>
        <end position="99"/>
    </location>
</feature>
<dbReference type="EMBL" id="BAAAUX010000011">
    <property type="protein sequence ID" value="GAA2786814.1"/>
    <property type="molecule type" value="Genomic_DNA"/>
</dbReference>
<dbReference type="SUPFAM" id="SSF103473">
    <property type="entry name" value="MFS general substrate transporter"/>
    <property type="match status" value="1"/>
</dbReference>
<dbReference type="PROSITE" id="PS00217">
    <property type="entry name" value="SUGAR_TRANSPORT_2"/>
    <property type="match status" value="1"/>
</dbReference>
<feature type="transmembrane region" description="Helical" evidence="6">
    <location>
        <begin position="221"/>
        <end position="243"/>
    </location>
</feature>
<evidence type="ECO:0000256" key="4">
    <source>
        <dbReference type="ARBA" id="ARBA00023136"/>
    </source>
</evidence>
<dbReference type="Proteomes" id="UP001500979">
    <property type="component" value="Unassembled WGS sequence"/>
</dbReference>
<dbReference type="InterPro" id="IPR011701">
    <property type="entry name" value="MFS"/>
</dbReference>
<evidence type="ECO:0000313" key="9">
    <source>
        <dbReference type="Proteomes" id="UP001500979"/>
    </source>
</evidence>
<name>A0ABN3VAM8_9PSEU</name>
<dbReference type="Gene3D" id="1.20.1250.20">
    <property type="entry name" value="MFS general substrate transporter like domains"/>
    <property type="match status" value="2"/>
</dbReference>
<keyword evidence="2 6" id="KW-0812">Transmembrane</keyword>
<dbReference type="PANTHER" id="PTHR23508">
    <property type="entry name" value="CARBOXYLIC ACID TRANSPORTER PROTEIN HOMOLOG"/>
    <property type="match status" value="1"/>
</dbReference>
<reference evidence="8 9" key="1">
    <citation type="journal article" date="2019" name="Int. J. Syst. Evol. Microbiol.">
        <title>The Global Catalogue of Microorganisms (GCM) 10K type strain sequencing project: providing services to taxonomists for standard genome sequencing and annotation.</title>
        <authorList>
            <consortium name="The Broad Institute Genomics Platform"/>
            <consortium name="The Broad Institute Genome Sequencing Center for Infectious Disease"/>
            <person name="Wu L."/>
            <person name="Ma J."/>
        </authorList>
    </citation>
    <scope>NUCLEOTIDE SEQUENCE [LARGE SCALE GENOMIC DNA]</scope>
    <source>
        <strain evidence="8 9">JCM 9383</strain>
    </source>
</reference>
<comment type="subcellular location">
    <subcellularLocation>
        <location evidence="1">Cell membrane</location>
        <topology evidence="1">Multi-pass membrane protein</topology>
    </subcellularLocation>
</comment>
<dbReference type="PROSITE" id="PS50850">
    <property type="entry name" value="MFS"/>
    <property type="match status" value="1"/>
</dbReference>
<evidence type="ECO:0000259" key="7">
    <source>
        <dbReference type="PROSITE" id="PS50850"/>
    </source>
</evidence>
<sequence length="455" mass="48410">MARSGRRTTGWRATVAVAMSNYIEAGSIIAIATSLGRWQERFGLDDLAVGLLASLSANAFGAAAGAAIGGPLCDRYGRKFIYTYDLLLYMAGVLLAVFAASYGMLLAAFVLTGIAVGAGVTASWTYIAEEAPAHQRAAHVGTAQLAWSIGPMLGYLLAVVVAPLGLLGSRLVFAHLFLVAALTWWVRRGLAESEIWRSRKESPSEHFTFLSSLRGLFTSRVNFGAMVFLVGVYALWNAVAGQAGIFQPRVYEAAGFTSETEQYLVQVLLWGCTSAATYLGFMLLADRVSRRWLYCGGAALGVFAWVTLIYAPASTWTLLVFAIGWGVSSGVGAQAFYGLWASELFATRYRASAQGVLFLAARMLVGLVSVGFPVLLTQIGLKGLGVLIIGLLVGSLLVGTIWAPRTQGKSLEQIERERYGPAGVRSVGAAWSGGRPAPAGRRSAAVEPDRGRSRG</sequence>
<comment type="caution">
    <text evidence="8">The sequence shown here is derived from an EMBL/GenBank/DDBJ whole genome shotgun (WGS) entry which is preliminary data.</text>
</comment>
<feature type="transmembrane region" description="Helical" evidence="6">
    <location>
        <begin position="316"/>
        <end position="339"/>
    </location>
</feature>
<accession>A0ABN3VAM8</accession>
<dbReference type="PANTHER" id="PTHR23508:SF10">
    <property type="entry name" value="CARBOXYLIC ACID TRANSPORTER PROTEIN HOMOLOG"/>
    <property type="match status" value="1"/>
</dbReference>
<keyword evidence="3 6" id="KW-1133">Transmembrane helix</keyword>
<feature type="transmembrane region" description="Helical" evidence="6">
    <location>
        <begin position="384"/>
        <end position="403"/>
    </location>
</feature>
<dbReference type="InterPro" id="IPR036259">
    <property type="entry name" value="MFS_trans_sf"/>
</dbReference>
<gene>
    <name evidence="8" type="ORF">GCM10010470_21460</name>
</gene>
<evidence type="ECO:0000256" key="2">
    <source>
        <dbReference type="ARBA" id="ARBA00022692"/>
    </source>
</evidence>
<feature type="transmembrane region" description="Helical" evidence="6">
    <location>
        <begin position="263"/>
        <end position="285"/>
    </location>
</feature>
<protein>
    <submittedName>
        <fullName evidence="8">MFS transporter</fullName>
    </submittedName>
</protein>
<keyword evidence="9" id="KW-1185">Reference proteome</keyword>
<feature type="transmembrane region" description="Helical" evidence="6">
    <location>
        <begin position="12"/>
        <end position="35"/>
    </location>
</feature>
<feature type="transmembrane region" description="Helical" evidence="6">
    <location>
        <begin position="105"/>
        <end position="124"/>
    </location>
</feature>
<evidence type="ECO:0000256" key="6">
    <source>
        <dbReference type="SAM" id="Phobius"/>
    </source>
</evidence>
<dbReference type="RefSeq" id="WP_344679420.1">
    <property type="nucleotide sequence ID" value="NZ_BAAAUX010000011.1"/>
</dbReference>
<feature type="transmembrane region" description="Helical" evidence="6">
    <location>
        <begin position="292"/>
        <end position="310"/>
    </location>
</feature>
<dbReference type="InterPro" id="IPR005829">
    <property type="entry name" value="Sugar_transporter_CS"/>
</dbReference>
<feature type="domain" description="Major facilitator superfamily (MFS) profile" evidence="7">
    <location>
        <begin position="13"/>
        <end position="407"/>
    </location>
</feature>
<dbReference type="Pfam" id="PF07690">
    <property type="entry name" value="MFS_1"/>
    <property type="match status" value="1"/>
</dbReference>
<feature type="transmembrane region" description="Helical" evidence="6">
    <location>
        <begin position="47"/>
        <end position="68"/>
    </location>
</feature>
<keyword evidence="4 6" id="KW-0472">Membrane</keyword>
<feature type="region of interest" description="Disordered" evidence="5">
    <location>
        <begin position="425"/>
        <end position="455"/>
    </location>
</feature>
<evidence type="ECO:0000313" key="8">
    <source>
        <dbReference type="EMBL" id="GAA2786814.1"/>
    </source>
</evidence>
<feature type="transmembrane region" description="Helical" evidence="6">
    <location>
        <begin position="351"/>
        <end position="372"/>
    </location>
</feature>
<feature type="transmembrane region" description="Helical" evidence="6">
    <location>
        <begin position="145"/>
        <end position="166"/>
    </location>
</feature>
<feature type="transmembrane region" description="Helical" evidence="6">
    <location>
        <begin position="172"/>
        <end position="190"/>
    </location>
</feature>
<proteinExistence type="predicted"/>
<evidence type="ECO:0000256" key="3">
    <source>
        <dbReference type="ARBA" id="ARBA00022989"/>
    </source>
</evidence>
<feature type="compositionally biased region" description="Low complexity" evidence="5">
    <location>
        <begin position="428"/>
        <end position="445"/>
    </location>
</feature>
<evidence type="ECO:0000256" key="5">
    <source>
        <dbReference type="SAM" id="MobiDB-lite"/>
    </source>
</evidence>
<dbReference type="CDD" id="cd17316">
    <property type="entry name" value="MFS_SV2_like"/>
    <property type="match status" value="1"/>
</dbReference>
<evidence type="ECO:0000256" key="1">
    <source>
        <dbReference type="ARBA" id="ARBA00004651"/>
    </source>
</evidence>
<dbReference type="InterPro" id="IPR020846">
    <property type="entry name" value="MFS_dom"/>
</dbReference>